<proteinExistence type="predicted"/>
<gene>
    <name evidence="1" type="ORF">TNCT_498241</name>
</gene>
<feature type="non-terminal residue" evidence="1">
    <location>
        <position position="39"/>
    </location>
</feature>
<evidence type="ECO:0000313" key="2">
    <source>
        <dbReference type="Proteomes" id="UP000887116"/>
    </source>
</evidence>
<evidence type="ECO:0000313" key="1">
    <source>
        <dbReference type="EMBL" id="GFR26134.1"/>
    </source>
</evidence>
<dbReference type="AlphaFoldDB" id="A0A8X6IPK6"/>
<sequence>MIRADTDCSATNSNMVPVVAERCIIVMCTMCLSSRIKGE</sequence>
<dbReference type="Proteomes" id="UP000887116">
    <property type="component" value="Unassembled WGS sequence"/>
</dbReference>
<reference evidence="1" key="1">
    <citation type="submission" date="2020-07" db="EMBL/GenBank/DDBJ databases">
        <title>Multicomponent nature underlies the extraordinary mechanical properties of spider dragline silk.</title>
        <authorList>
            <person name="Kono N."/>
            <person name="Nakamura H."/>
            <person name="Mori M."/>
            <person name="Yoshida Y."/>
            <person name="Ohtoshi R."/>
            <person name="Malay A.D."/>
            <person name="Moran D.A.P."/>
            <person name="Tomita M."/>
            <person name="Numata K."/>
            <person name="Arakawa K."/>
        </authorList>
    </citation>
    <scope>NUCLEOTIDE SEQUENCE</scope>
</reference>
<dbReference type="EMBL" id="BMAO01028628">
    <property type="protein sequence ID" value="GFR26134.1"/>
    <property type="molecule type" value="Genomic_DNA"/>
</dbReference>
<comment type="caution">
    <text evidence="1">The sequence shown here is derived from an EMBL/GenBank/DDBJ whole genome shotgun (WGS) entry which is preliminary data.</text>
</comment>
<keyword evidence="2" id="KW-1185">Reference proteome</keyword>
<organism evidence="1 2">
    <name type="scientific">Trichonephila clavata</name>
    <name type="common">Joro spider</name>
    <name type="synonym">Nephila clavata</name>
    <dbReference type="NCBI Taxonomy" id="2740835"/>
    <lineage>
        <taxon>Eukaryota</taxon>
        <taxon>Metazoa</taxon>
        <taxon>Ecdysozoa</taxon>
        <taxon>Arthropoda</taxon>
        <taxon>Chelicerata</taxon>
        <taxon>Arachnida</taxon>
        <taxon>Araneae</taxon>
        <taxon>Araneomorphae</taxon>
        <taxon>Entelegynae</taxon>
        <taxon>Araneoidea</taxon>
        <taxon>Nephilidae</taxon>
        <taxon>Trichonephila</taxon>
    </lineage>
</organism>
<accession>A0A8X6IPK6</accession>
<protein>
    <submittedName>
        <fullName evidence="1">Uncharacterized protein</fullName>
    </submittedName>
</protein>
<name>A0A8X6IPK6_TRICU</name>